<dbReference type="Proteomes" id="UP001631969">
    <property type="component" value="Unassembled WGS sequence"/>
</dbReference>
<gene>
    <name evidence="1" type="ORF">ACI1P1_10485</name>
</gene>
<keyword evidence="2" id="KW-1185">Reference proteome</keyword>
<accession>A0ACC7NX14</accession>
<organism evidence="1 2">
    <name type="scientific">Paenibacillus mesotrionivorans</name>
    <dbReference type="NCBI Taxonomy" id="3160968"/>
    <lineage>
        <taxon>Bacteria</taxon>
        <taxon>Bacillati</taxon>
        <taxon>Bacillota</taxon>
        <taxon>Bacilli</taxon>
        <taxon>Bacillales</taxon>
        <taxon>Paenibacillaceae</taxon>
        <taxon>Paenibacillus</taxon>
    </lineage>
</organism>
<proteinExistence type="predicted"/>
<sequence>MPTQPLTTNSKRPIIADVNPKSPISEAYRTLRTNIDFSNIDEELKTIMLTSAGPAEGKSTTATNLAVVYAQNDRRVLIVDADLRKPTMHHTFNKSNRWGLTNVLTGKTLLSDVISETHVPNLHVLPSGPIPPNPSEILASKRMTAVLGELRGMYDLVIVDTPPALAVADAQIMATKCDGVILVIYAGSTKRDAIVKVKANMDHVKANVIGAVLNNVDRKSGEGYYYYYYGSREE</sequence>
<comment type="caution">
    <text evidence="1">The sequence shown here is derived from an EMBL/GenBank/DDBJ whole genome shotgun (WGS) entry which is preliminary data.</text>
</comment>
<keyword evidence="1" id="KW-0808">Transferase</keyword>
<name>A0ACC7NX14_9BACL</name>
<dbReference type="EMBL" id="JBJURJ010000006">
    <property type="protein sequence ID" value="MFM9328715.1"/>
    <property type="molecule type" value="Genomic_DNA"/>
</dbReference>
<evidence type="ECO:0000313" key="2">
    <source>
        <dbReference type="Proteomes" id="UP001631969"/>
    </source>
</evidence>
<dbReference type="EC" id="2.7.10.2" evidence="1"/>
<protein>
    <submittedName>
        <fullName evidence="1">CpsD/CapB family tyrosine-protein kinase</fullName>
        <ecNumber evidence="1">2.7.10.2</ecNumber>
    </submittedName>
</protein>
<keyword evidence="1" id="KW-0418">Kinase</keyword>
<evidence type="ECO:0000313" key="1">
    <source>
        <dbReference type="EMBL" id="MFM9328715.1"/>
    </source>
</evidence>
<reference evidence="1" key="1">
    <citation type="submission" date="2024-12" db="EMBL/GenBank/DDBJ databases">
        <authorList>
            <person name="Wu N."/>
        </authorList>
    </citation>
    <scope>NUCLEOTIDE SEQUENCE</scope>
    <source>
        <strain evidence="1">P15</strain>
    </source>
</reference>